<protein>
    <submittedName>
        <fullName evidence="1">DUF3572 domain-containing protein</fullName>
    </submittedName>
</protein>
<dbReference type="RefSeq" id="WP_243800110.1">
    <property type="nucleotide sequence ID" value="NZ_JALHAT010000016.1"/>
</dbReference>
<accession>A0ABT0AD50</accession>
<comment type="caution">
    <text evidence="1">The sequence shown here is derived from an EMBL/GenBank/DDBJ whole genome shotgun (WGS) entry which is preliminary data.</text>
</comment>
<organism evidence="1 2">
    <name type="scientific">Novosphingobium mangrovi</name>
    <name type="common">ex Hu et al. 2023</name>
    <dbReference type="NCBI Taxonomy" id="2930094"/>
    <lineage>
        <taxon>Bacteria</taxon>
        <taxon>Pseudomonadati</taxon>
        <taxon>Pseudomonadota</taxon>
        <taxon>Alphaproteobacteria</taxon>
        <taxon>Sphingomonadales</taxon>
        <taxon>Sphingomonadaceae</taxon>
        <taxon>Novosphingobium</taxon>
    </lineage>
</organism>
<dbReference type="Pfam" id="PF12096">
    <property type="entry name" value="DUF3572"/>
    <property type="match status" value="1"/>
</dbReference>
<keyword evidence="2" id="KW-1185">Reference proteome</keyword>
<evidence type="ECO:0000313" key="1">
    <source>
        <dbReference type="EMBL" id="MCJ1961120.1"/>
    </source>
</evidence>
<name>A0ABT0AD50_9SPHN</name>
<dbReference type="EMBL" id="JALHAT010000016">
    <property type="protein sequence ID" value="MCJ1961120.1"/>
    <property type="molecule type" value="Genomic_DNA"/>
</dbReference>
<dbReference type="Proteomes" id="UP001162802">
    <property type="component" value="Unassembled WGS sequence"/>
</dbReference>
<proteinExistence type="predicted"/>
<reference evidence="1" key="1">
    <citation type="submission" date="2022-03" db="EMBL/GenBank/DDBJ databases">
        <title>Identification of a novel bacterium isolated from mangrove sediments.</title>
        <authorList>
            <person name="Pan X."/>
        </authorList>
    </citation>
    <scope>NUCLEOTIDE SEQUENCE</scope>
    <source>
        <strain evidence="1">B2637</strain>
    </source>
</reference>
<evidence type="ECO:0000313" key="2">
    <source>
        <dbReference type="Proteomes" id="UP001162802"/>
    </source>
</evidence>
<sequence>MLPRSPSPAKADAPDPQALSLNALGWVLADGDRAQRFLALTGLTPDDLRASLADPATLAGVLEFLCAYEPDLVAAAEALGVEPQVIAEARERMAR</sequence>
<gene>
    <name evidence="1" type="ORF">MTR65_10540</name>
</gene>
<dbReference type="InterPro" id="IPR021955">
    <property type="entry name" value="DUF3572"/>
</dbReference>